<dbReference type="PANTHER" id="PTHR41317:SF1">
    <property type="entry name" value="PD-(D_E)XK NUCLEASE FAMILY TRANSPOSASE"/>
    <property type="match status" value="1"/>
</dbReference>
<organism evidence="1 2">
    <name type="scientific">Candidatus Magnetobacterium casense</name>
    <dbReference type="NCBI Taxonomy" id="1455061"/>
    <lineage>
        <taxon>Bacteria</taxon>
        <taxon>Pseudomonadati</taxon>
        <taxon>Nitrospirota</taxon>
        <taxon>Thermodesulfovibrionia</taxon>
        <taxon>Thermodesulfovibrionales</taxon>
        <taxon>Candidatus Magnetobacteriaceae</taxon>
        <taxon>Candidatus Magnetobacterium</taxon>
    </lineage>
</organism>
<dbReference type="PANTHER" id="PTHR41317">
    <property type="entry name" value="PD-(D_E)XK NUCLEASE FAMILY TRANSPOSASE"/>
    <property type="match status" value="1"/>
</dbReference>
<name>A0ABS6S266_9BACT</name>
<dbReference type="NCBIfam" id="TIGR01784">
    <property type="entry name" value="T_den_put_tspse"/>
    <property type="match status" value="1"/>
</dbReference>
<comment type="caution">
    <text evidence="1">The sequence shown here is derived from an EMBL/GenBank/DDBJ whole genome shotgun (WGS) entry which is preliminary data.</text>
</comment>
<evidence type="ECO:0000313" key="1">
    <source>
        <dbReference type="EMBL" id="MBV6342947.1"/>
    </source>
</evidence>
<accession>A0ABS6S266</accession>
<keyword evidence="2" id="KW-1185">Reference proteome</keyword>
<reference evidence="1 2" key="1">
    <citation type="journal article" date="2020" name="J Geophys Res Biogeosci">
        <title>Magnetotaxis as an Adaptation to Enable Bacterial Shuttling of Microbial Sulfur and Sulfur Cycling Across Aquatic Oxic#Anoxic Interfaces.</title>
        <authorList>
            <person name="Li J."/>
            <person name="Liu P."/>
            <person name="Wang J."/>
            <person name="Roberts A.P."/>
            <person name="Pan Y."/>
        </authorList>
    </citation>
    <scope>NUCLEOTIDE SEQUENCE [LARGE SCALE GENOMIC DNA]</scope>
    <source>
        <strain evidence="1 2">MYR-1_YQ</strain>
    </source>
</reference>
<dbReference type="Proteomes" id="UP001196980">
    <property type="component" value="Unassembled WGS sequence"/>
</dbReference>
<sequence length="303" mass="34813">MQFVDVRSDIAFRKIFGNEASKGILISFLNAVLDLSGDREIGDLSILNPYQTPQITLLKETILDIRAVDKRGVTFIVEIQLQKRRGFEKRVLYYTSKAYVAQLVKGDDYPTLNQVIYIGIVDFDIFEGDSYITKHMILNTRTLKQELTDFEFNFIELPKFKKTEDELESVVDKWIYFIKNAVSLEMIPKCADFDEIQAAYNIATMMLWSKDELEIYDYWQIRLQDERGAIEYSFIEGQRKGKIEGLLEGIEMVLEVKYGDRGTALMGRVRGLGTIEALERFKGLLKASASVEELEGLFLKVSG</sequence>
<dbReference type="InterPro" id="IPR010106">
    <property type="entry name" value="RpnA"/>
</dbReference>
<dbReference type="Pfam" id="PF12784">
    <property type="entry name" value="PDDEXK_2"/>
    <property type="match status" value="1"/>
</dbReference>
<gene>
    <name evidence="1" type="ORF">HWQ67_15300</name>
</gene>
<dbReference type="EMBL" id="JABXWD010000388">
    <property type="protein sequence ID" value="MBV6342947.1"/>
    <property type="molecule type" value="Genomic_DNA"/>
</dbReference>
<evidence type="ECO:0000313" key="2">
    <source>
        <dbReference type="Proteomes" id="UP001196980"/>
    </source>
</evidence>
<proteinExistence type="predicted"/>
<protein>
    <submittedName>
        <fullName evidence="1">Rpn family recombination-promoting nuclease/putative transposase</fullName>
    </submittedName>
</protein>
<dbReference type="RefSeq" id="WP_218253555.1">
    <property type="nucleotide sequence ID" value="NZ_JABXWD010000388.1"/>
</dbReference>